<sequence length="40" mass="4323">MFAHYLQTFSHVSIHGTTCAAALCAACAVRWRGVCDVLVL</sequence>
<organism evidence="1 2">
    <name type="scientific">Bifidobacterium gallicum DSM 20093 = LMG 11596</name>
    <dbReference type="NCBI Taxonomy" id="561180"/>
    <lineage>
        <taxon>Bacteria</taxon>
        <taxon>Bacillati</taxon>
        <taxon>Actinomycetota</taxon>
        <taxon>Actinomycetes</taxon>
        <taxon>Bifidobacteriales</taxon>
        <taxon>Bifidobacteriaceae</taxon>
        <taxon>Bifidobacterium</taxon>
    </lineage>
</organism>
<reference evidence="1 2" key="1">
    <citation type="submission" date="2009-11" db="EMBL/GenBank/DDBJ databases">
        <authorList>
            <person name="Weinstock G."/>
            <person name="Sodergren E."/>
            <person name="Clifton S."/>
            <person name="Fulton L."/>
            <person name="Fulton B."/>
            <person name="Courtney L."/>
            <person name="Fronick C."/>
            <person name="Harrison M."/>
            <person name="Strong C."/>
            <person name="Farmer C."/>
            <person name="Delahaunty K."/>
            <person name="Markovic C."/>
            <person name="Hall O."/>
            <person name="Minx P."/>
            <person name="Tomlinson C."/>
            <person name="Mitreva M."/>
            <person name="Nelson J."/>
            <person name="Hou S."/>
            <person name="Wollam A."/>
            <person name="Pepin K.H."/>
            <person name="Johnson M."/>
            <person name="Bhonagiri V."/>
            <person name="Nash W.E."/>
            <person name="Warren W."/>
            <person name="Chinwalla A."/>
            <person name="Mardis E.R."/>
            <person name="Wilson R.K."/>
        </authorList>
    </citation>
    <scope>NUCLEOTIDE SEQUENCE [LARGE SCALE GENOMIC DNA]</scope>
    <source>
        <strain evidence="1 2">DSM 20093</strain>
    </source>
</reference>
<accession>D1NX31</accession>
<protein>
    <submittedName>
        <fullName evidence="1">Uncharacterized protein</fullName>
    </submittedName>
</protein>
<evidence type="ECO:0000313" key="2">
    <source>
        <dbReference type="Proteomes" id="UP000003656"/>
    </source>
</evidence>
<proteinExistence type="predicted"/>
<dbReference type="AlphaFoldDB" id="D1NX31"/>
<gene>
    <name evidence="1" type="ORF">BIFGAL_04439</name>
</gene>
<dbReference type="Proteomes" id="UP000003656">
    <property type="component" value="Unassembled WGS sequence"/>
</dbReference>
<dbReference type="EMBL" id="ABXB03000008">
    <property type="protein sequence ID" value="EFA22091.1"/>
    <property type="molecule type" value="Genomic_DNA"/>
</dbReference>
<evidence type="ECO:0000313" key="1">
    <source>
        <dbReference type="EMBL" id="EFA22091.1"/>
    </source>
</evidence>
<comment type="caution">
    <text evidence="1">The sequence shown here is derived from an EMBL/GenBank/DDBJ whole genome shotgun (WGS) entry which is preliminary data.</text>
</comment>
<name>D1NX31_9BIFI</name>